<feature type="compositionally biased region" description="Basic and acidic residues" evidence="1">
    <location>
        <begin position="1"/>
        <end position="17"/>
    </location>
</feature>
<comment type="caution">
    <text evidence="2">The sequence shown here is derived from an EMBL/GenBank/DDBJ whole genome shotgun (WGS) entry which is preliminary data.</text>
</comment>
<accession>A0A8S9GXJ0</accession>
<reference evidence="2" key="1">
    <citation type="submission" date="2019-12" db="EMBL/GenBank/DDBJ databases">
        <title>Genome sequencing and annotation of Brassica cretica.</title>
        <authorList>
            <person name="Studholme D.J."/>
            <person name="Sarris P.F."/>
        </authorList>
    </citation>
    <scope>NUCLEOTIDE SEQUENCE</scope>
    <source>
        <strain evidence="2">PFS-102/07</strain>
        <tissue evidence="2">Leaf</tissue>
    </source>
</reference>
<dbReference type="EMBL" id="QGKY02001925">
    <property type="protein sequence ID" value="KAF2548692.1"/>
    <property type="molecule type" value="Genomic_DNA"/>
</dbReference>
<proteinExistence type="predicted"/>
<gene>
    <name evidence="2" type="ORF">F2Q70_00021501</name>
</gene>
<feature type="compositionally biased region" description="Polar residues" evidence="1">
    <location>
        <begin position="24"/>
        <end position="33"/>
    </location>
</feature>
<organism evidence="2">
    <name type="scientific">Brassica cretica</name>
    <name type="common">Mustard</name>
    <dbReference type="NCBI Taxonomy" id="69181"/>
    <lineage>
        <taxon>Eukaryota</taxon>
        <taxon>Viridiplantae</taxon>
        <taxon>Streptophyta</taxon>
        <taxon>Embryophyta</taxon>
        <taxon>Tracheophyta</taxon>
        <taxon>Spermatophyta</taxon>
        <taxon>Magnoliopsida</taxon>
        <taxon>eudicotyledons</taxon>
        <taxon>Gunneridae</taxon>
        <taxon>Pentapetalae</taxon>
        <taxon>rosids</taxon>
        <taxon>malvids</taxon>
        <taxon>Brassicales</taxon>
        <taxon>Brassicaceae</taxon>
        <taxon>Brassiceae</taxon>
        <taxon>Brassica</taxon>
    </lineage>
</organism>
<sequence length="132" mass="14879">MERQLYPKPGDQTDRPGARLLRPTRNSKTNGQARINFSRAESDLVRNFSLLNHLVCTACTGDRTDGLIGYFDQFMNFEHLNFSKARILHLSEDLGRAWSSLIHGTYPADHTESPTYILLLTAVHTSGYVEPG</sequence>
<protein>
    <submittedName>
        <fullName evidence="2">Uncharacterized protein</fullName>
    </submittedName>
</protein>
<feature type="region of interest" description="Disordered" evidence="1">
    <location>
        <begin position="1"/>
        <end position="33"/>
    </location>
</feature>
<evidence type="ECO:0000256" key="1">
    <source>
        <dbReference type="SAM" id="MobiDB-lite"/>
    </source>
</evidence>
<name>A0A8S9GXJ0_BRACR</name>
<evidence type="ECO:0000313" key="2">
    <source>
        <dbReference type="EMBL" id="KAF2548692.1"/>
    </source>
</evidence>
<dbReference type="AlphaFoldDB" id="A0A8S9GXJ0"/>